<evidence type="ECO:0000313" key="3">
    <source>
        <dbReference type="EMBL" id="MBD3662749.1"/>
    </source>
</evidence>
<evidence type="ECO:0000256" key="2">
    <source>
        <dbReference type="PROSITE-ProRule" id="PRU01282"/>
    </source>
</evidence>
<accession>A0A927D0H0</accession>
<protein>
    <recommendedName>
        <fullName evidence="5">Arsenate reductase</fullName>
    </recommendedName>
</protein>
<evidence type="ECO:0000256" key="1">
    <source>
        <dbReference type="ARBA" id="ARBA00007198"/>
    </source>
</evidence>
<dbReference type="AlphaFoldDB" id="A0A927D0H0"/>
<dbReference type="Pfam" id="PF03960">
    <property type="entry name" value="ArsC"/>
    <property type="match status" value="1"/>
</dbReference>
<dbReference type="RefSeq" id="WP_191073756.1">
    <property type="nucleotide sequence ID" value="NZ_JACTAG010000001.1"/>
</dbReference>
<gene>
    <name evidence="3" type="ORF">H9Q16_02330</name>
</gene>
<name>A0A927D0H0_9RHOB</name>
<dbReference type="Gene3D" id="3.40.30.10">
    <property type="entry name" value="Glutaredoxin"/>
    <property type="match status" value="1"/>
</dbReference>
<dbReference type="PANTHER" id="PTHR30041:SF8">
    <property type="entry name" value="PROTEIN YFFB"/>
    <property type="match status" value="1"/>
</dbReference>
<dbReference type="Proteomes" id="UP000635142">
    <property type="component" value="Unassembled WGS sequence"/>
</dbReference>
<sequence length="108" mass="12189">MILYGLPTCTTCKRALKDLEAAGLKITFRDIRADRLTEAEWAPLIAEFGDNIIDRTSQTYRNLNAWMRESEAEAQLLDQPALMARPILTDGARYTLGWDDAAQAVWLS</sequence>
<dbReference type="PROSITE" id="PS51353">
    <property type="entry name" value="ARSC"/>
    <property type="match status" value="1"/>
</dbReference>
<comment type="similarity">
    <text evidence="1 2">Belongs to the ArsC family.</text>
</comment>
<reference evidence="3" key="1">
    <citation type="submission" date="2020-08" db="EMBL/GenBank/DDBJ databases">
        <title>Sulfitobacter aestuariivivens sp. nov., isolated from a tidal flat.</title>
        <authorList>
            <person name="Park S."/>
            <person name="Yoon J.-H."/>
        </authorList>
    </citation>
    <scope>NUCLEOTIDE SEQUENCE</scope>
    <source>
        <strain evidence="3">TSTF-M16</strain>
    </source>
</reference>
<dbReference type="InterPro" id="IPR006660">
    <property type="entry name" value="Arsenate_reductase-like"/>
</dbReference>
<dbReference type="PANTHER" id="PTHR30041">
    <property type="entry name" value="ARSENATE REDUCTASE"/>
    <property type="match status" value="1"/>
</dbReference>
<keyword evidence="4" id="KW-1185">Reference proteome</keyword>
<proteinExistence type="inferred from homology"/>
<dbReference type="SUPFAM" id="SSF52833">
    <property type="entry name" value="Thioredoxin-like"/>
    <property type="match status" value="1"/>
</dbReference>
<evidence type="ECO:0000313" key="4">
    <source>
        <dbReference type="Proteomes" id="UP000635142"/>
    </source>
</evidence>
<dbReference type="InterPro" id="IPR036249">
    <property type="entry name" value="Thioredoxin-like_sf"/>
</dbReference>
<dbReference type="EMBL" id="JACTAG010000001">
    <property type="protein sequence ID" value="MBD3662749.1"/>
    <property type="molecule type" value="Genomic_DNA"/>
</dbReference>
<organism evidence="3 4">
    <name type="scientific">Sulfitobacter aestuariivivens</name>
    <dbReference type="NCBI Taxonomy" id="2766981"/>
    <lineage>
        <taxon>Bacteria</taxon>
        <taxon>Pseudomonadati</taxon>
        <taxon>Pseudomonadota</taxon>
        <taxon>Alphaproteobacteria</taxon>
        <taxon>Rhodobacterales</taxon>
        <taxon>Roseobacteraceae</taxon>
        <taxon>Sulfitobacter</taxon>
    </lineage>
</organism>
<dbReference type="CDD" id="cd02977">
    <property type="entry name" value="ArsC_family"/>
    <property type="match status" value="1"/>
</dbReference>
<evidence type="ECO:0008006" key="5">
    <source>
        <dbReference type="Google" id="ProtNLM"/>
    </source>
</evidence>
<comment type="caution">
    <text evidence="3">The sequence shown here is derived from an EMBL/GenBank/DDBJ whole genome shotgun (WGS) entry which is preliminary data.</text>
</comment>